<comment type="caution">
    <text evidence="12">The sequence shown here is derived from an EMBL/GenBank/DDBJ whole genome shotgun (WGS) entry which is preliminary data.</text>
</comment>
<dbReference type="AlphaFoldDB" id="A0A8K0JPV9"/>
<comment type="domain">
    <text evidence="10">The twin CX3C motif contains 4 conserved Cys residues that form 2 disulfide bonds in the mitochondrial intermembrane space.</text>
</comment>
<evidence type="ECO:0000256" key="3">
    <source>
        <dbReference type="ARBA" id="ARBA00022723"/>
    </source>
</evidence>
<name>A0A8K0JPV9_9TREE</name>
<evidence type="ECO:0000313" key="12">
    <source>
        <dbReference type="EMBL" id="KAG7562662.1"/>
    </source>
</evidence>
<keyword evidence="9 10" id="KW-1015">Disulfide bond</keyword>
<evidence type="ECO:0000256" key="4">
    <source>
        <dbReference type="ARBA" id="ARBA00022792"/>
    </source>
</evidence>
<keyword evidence="3" id="KW-0479">Metal-binding</keyword>
<comment type="function">
    <text evidence="10">Mitochondrial intermembrane chaperone that participates in the import and insertion of some multi-pass transmembrane proteins into the mitochondrial inner membrane. Also required for the transfer of beta-barrel precursors from the TOM complex to the sorting and assembly machinery (SAM complex) of the outer membrane. Acts as a chaperone-like protein that protects the hydrophobic precursors from aggregation and guide them through the mitochondrial intermembrane space.</text>
</comment>
<evidence type="ECO:0000256" key="9">
    <source>
        <dbReference type="ARBA" id="ARBA00023157"/>
    </source>
</evidence>
<organism evidence="12 13">
    <name type="scientific">Filobasidium floriforme</name>
    <dbReference type="NCBI Taxonomy" id="5210"/>
    <lineage>
        <taxon>Eukaryota</taxon>
        <taxon>Fungi</taxon>
        <taxon>Dikarya</taxon>
        <taxon>Basidiomycota</taxon>
        <taxon>Agaricomycotina</taxon>
        <taxon>Tremellomycetes</taxon>
        <taxon>Filobasidiales</taxon>
        <taxon>Filobasidiaceae</taxon>
        <taxon>Filobasidium</taxon>
    </lineage>
</organism>
<evidence type="ECO:0000256" key="5">
    <source>
        <dbReference type="ARBA" id="ARBA00022833"/>
    </source>
</evidence>
<dbReference type="EMBL" id="JABELV010000028">
    <property type="protein sequence ID" value="KAG7562662.1"/>
    <property type="molecule type" value="Genomic_DNA"/>
</dbReference>
<dbReference type="PANTHER" id="PTHR11038:SF16">
    <property type="entry name" value="MITOCHONDRIAL IMPORT INNER MEMBRANE TRANSLOCASE SUBUNIT TIM10"/>
    <property type="match status" value="1"/>
</dbReference>
<dbReference type="Gene3D" id="1.10.287.810">
    <property type="entry name" value="Mitochondrial import inner membrane translocase subunit tim13 like domains"/>
    <property type="match status" value="1"/>
</dbReference>
<keyword evidence="7 10" id="KW-0811">Translocation</keyword>
<gene>
    <name evidence="12" type="ORF">FFLO_01929</name>
</gene>
<accession>A0A8K0JPV9</accession>
<keyword evidence="4 10" id="KW-0472">Membrane</keyword>
<dbReference type="InterPro" id="IPR004217">
    <property type="entry name" value="Tim10-like"/>
</dbReference>
<dbReference type="GO" id="GO:0015031">
    <property type="term" value="P:protein transport"/>
    <property type="evidence" value="ECO:0007669"/>
    <property type="project" value="UniProtKB-KW"/>
</dbReference>
<dbReference type="GO" id="GO:0045039">
    <property type="term" value="P:protein insertion into mitochondrial inner membrane"/>
    <property type="evidence" value="ECO:0007669"/>
    <property type="project" value="TreeGrafter"/>
</dbReference>
<keyword evidence="8 10" id="KW-0496">Mitochondrion</keyword>
<evidence type="ECO:0000313" key="13">
    <source>
        <dbReference type="Proteomes" id="UP000812966"/>
    </source>
</evidence>
<dbReference type="Proteomes" id="UP000812966">
    <property type="component" value="Unassembled WGS sequence"/>
</dbReference>
<comment type="similarity">
    <text evidence="1 10">Belongs to the small Tim family.</text>
</comment>
<evidence type="ECO:0000256" key="6">
    <source>
        <dbReference type="ARBA" id="ARBA00022927"/>
    </source>
</evidence>
<keyword evidence="5" id="KW-0862">Zinc</keyword>
<comment type="subunit">
    <text evidence="10">Heterohexamer.</text>
</comment>
<dbReference type="InterPro" id="IPR035427">
    <property type="entry name" value="Tim10-like_dom_sf"/>
</dbReference>
<dbReference type="GO" id="GO:0005743">
    <property type="term" value="C:mitochondrial inner membrane"/>
    <property type="evidence" value="ECO:0007669"/>
    <property type="project" value="UniProtKB-SubCell"/>
</dbReference>
<evidence type="ECO:0000259" key="11">
    <source>
        <dbReference type="Pfam" id="PF02953"/>
    </source>
</evidence>
<sequence length="139" mass="15103">MSFFGLGGQQAQSQGTINPAQIEMAVTELDMITDVFNRLVNSCHAKCISEKYLEGDLNKGEGVCIDRCTAKFFEVSLGGCPLCLFSFGSLFPPIHSTFHHFPLQNPTQPAPGRTELVFPTLAQVRTPPSLLLTPLAFTG</sequence>
<reference evidence="12" key="1">
    <citation type="submission" date="2020-04" db="EMBL/GenBank/DDBJ databases">
        <title>Analysis of mating type loci in Filobasidium floriforme.</title>
        <authorList>
            <person name="Nowrousian M."/>
        </authorList>
    </citation>
    <scope>NUCLEOTIDE SEQUENCE</scope>
    <source>
        <strain evidence="12">CBS 6242</strain>
    </source>
</reference>
<keyword evidence="13" id="KW-1185">Reference proteome</keyword>
<comment type="subcellular location">
    <subcellularLocation>
        <location evidence="10">Mitochondrion inner membrane</location>
        <topology evidence="10">Peripheral membrane protein</topology>
        <orientation evidence="10">Intermembrane side</orientation>
    </subcellularLocation>
</comment>
<dbReference type="PANTHER" id="PTHR11038">
    <property type="entry name" value="MITOCHONDRIAL IMPORT INNER MEMBRANE TRANSLOCASE SUBUNIT TIM10"/>
    <property type="match status" value="1"/>
</dbReference>
<dbReference type="Pfam" id="PF02953">
    <property type="entry name" value="zf-Tim10_DDP"/>
    <property type="match status" value="1"/>
</dbReference>
<evidence type="ECO:0000256" key="7">
    <source>
        <dbReference type="ARBA" id="ARBA00023010"/>
    </source>
</evidence>
<evidence type="ECO:0000256" key="1">
    <source>
        <dbReference type="ARBA" id="ARBA00006720"/>
    </source>
</evidence>
<protein>
    <recommendedName>
        <fullName evidence="10">Mitochondrial import inner membrane translocase subunit</fullName>
    </recommendedName>
</protein>
<evidence type="ECO:0000256" key="10">
    <source>
        <dbReference type="RuleBase" id="RU367043"/>
    </source>
</evidence>
<evidence type="ECO:0000256" key="2">
    <source>
        <dbReference type="ARBA" id="ARBA00022448"/>
    </source>
</evidence>
<evidence type="ECO:0000256" key="8">
    <source>
        <dbReference type="ARBA" id="ARBA00023128"/>
    </source>
</evidence>
<dbReference type="GO" id="GO:0046872">
    <property type="term" value="F:metal ion binding"/>
    <property type="evidence" value="ECO:0007669"/>
    <property type="project" value="UniProtKB-KW"/>
</dbReference>
<keyword evidence="2 10" id="KW-0813">Transport</keyword>
<keyword evidence="6 10" id="KW-0653">Protein transport</keyword>
<feature type="domain" description="Tim10-like" evidence="11">
    <location>
        <begin position="22"/>
        <end position="76"/>
    </location>
</feature>
<keyword evidence="4 10" id="KW-0999">Mitochondrion inner membrane</keyword>
<proteinExistence type="inferred from homology"/>
<keyword evidence="10" id="KW-0143">Chaperone</keyword>
<dbReference type="SUPFAM" id="SSF144122">
    <property type="entry name" value="Tim10-like"/>
    <property type="match status" value="1"/>
</dbReference>